<name>A0A9Q1FBG4_SYNKA</name>
<keyword evidence="4" id="KW-1185">Reference proteome</keyword>
<evidence type="ECO:0000313" key="3">
    <source>
        <dbReference type="EMBL" id="KAJ8354939.1"/>
    </source>
</evidence>
<gene>
    <name evidence="3" type="ORF">SKAU_G00225060</name>
</gene>
<dbReference type="InterPro" id="IPR003598">
    <property type="entry name" value="Ig_sub2"/>
</dbReference>
<dbReference type="AlphaFoldDB" id="A0A9Q1FBG4"/>
<evidence type="ECO:0000259" key="2">
    <source>
        <dbReference type="PROSITE" id="PS50835"/>
    </source>
</evidence>
<dbReference type="InterPro" id="IPR036179">
    <property type="entry name" value="Ig-like_dom_sf"/>
</dbReference>
<feature type="compositionally biased region" description="Polar residues" evidence="1">
    <location>
        <begin position="194"/>
        <end position="211"/>
    </location>
</feature>
<dbReference type="SUPFAM" id="SSF48726">
    <property type="entry name" value="Immunoglobulin"/>
    <property type="match status" value="2"/>
</dbReference>
<dbReference type="InterPro" id="IPR003599">
    <property type="entry name" value="Ig_sub"/>
</dbReference>
<dbReference type="InterPro" id="IPR013783">
    <property type="entry name" value="Ig-like_fold"/>
</dbReference>
<dbReference type="PANTHER" id="PTHR11422">
    <property type="entry name" value="T-CELL SURFACE GLYCOPROTEIN CD4"/>
    <property type="match status" value="1"/>
</dbReference>
<accession>A0A9Q1FBG4</accession>
<feature type="region of interest" description="Disordered" evidence="1">
    <location>
        <begin position="188"/>
        <end position="269"/>
    </location>
</feature>
<sequence length="269" mass="28561">MDSLRLSALCLGSVRCEEFYIEQGKTVMMSCSGAPSSGIEWLYNKQSCVKEDSRTGRPLRGLPQMCFTGRAKMIGSELRIVRLVHADAGIYTCEGQIVRYQHRLYVISVSASPACPLVPGTEAELRCQISGGSDIKPVWLRPDGKHGETSETGSHTLQSVGPADSGTWACQIKSELRLNLSITVLVSSPPGPATASNPPVSSESRQTADRQPSQAPSPATAEPASSPSDPATASNPSVISSESRQTADRQPSSPVTAEPASRASRFETG</sequence>
<reference evidence="3" key="1">
    <citation type="journal article" date="2023" name="Science">
        <title>Genome structures resolve the early diversification of teleost fishes.</title>
        <authorList>
            <person name="Parey E."/>
            <person name="Louis A."/>
            <person name="Montfort J."/>
            <person name="Bouchez O."/>
            <person name="Roques C."/>
            <person name="Iampietro C."/>
            <person name="Lluch J."/>
            <person name="Castinel A."/>
            <person name="Donnadieu C."/>
            <person name="Desvignes T."/>
            <person name="Floi Bucao C."/>
            <person name="Jouanno E."/>
            <person name="Wen M."/>
            <person name="Mejri S."/>
            <person name="Dirks R."/>
            <person name="Jansen H."/>
            <person name="Henkel C."/>
            <person name="Chen W.J."/>
            <person name="Zahm M."/>
            <person name="Cabau C."/>
            <person name="Klopp C."/>
            <person name="Thompson A.W."/>
            <person name="Robinson-Rechavi M."/>
            <person name="Braasch I."/>
            <person name="Lecointre G."/>
            <person name="Bobe J."/>
            <person name="Postlethwait J.H."/>
            <person name="Berthelot C."/>
            <person name="Roest Crollius H."/>
            <person name="Guiguen Y."/>
        </authorList>
    </citation>
    <scope>NUCLEOTIDE SEQUENCE</scope>
    <source>
        <strain evidence="3">WJC10195</strain>
    </source>
</reference>
<feature type="domain" description="Ig-like" evidence="2">
    <location>
        <begin position="120"/>
        <end position="181"/>
    </location>
</feature>
<dbReference type="EMBL" id="JAINUF010000007">
    <property type="protein sequence ID" value="KAJ8354939.1"/>
    <property type="molecule type" value="Genomic_DNA"/>
</dbReference>
<feature type="compositionally biased region" description="Polar residues" evidence="1">
    <location>
        <begin position="150"/>
        <end position="159"/>
    </location>
</feature>
<evidence type="ECO:0000256" key="1">
    <source>
        <dbReference type="SAM" id="MobiDB-lite"/>
    </source>
</evidence>
<feature type="region of interest" description="Disordered" evidence="1">
    <location>
        <begin position="137"/>
        <end position="164"/>
    </location>
</feature>
<dbReference type="OrthoDB" id="6159398at2759"/>
<dbReference type="InterPro" id="IPR007110">
    <property type="entry name" value="Ig-like_dom"/>
</dbReference>
<protein>
    <recommendedName>
        <fullName evidence="2">Ig-like domain-containing protein</fullName>
    </recommendedName>
</protein>
<dbReference type="PANTHER" id="PTHR11422:SF6">
    <property type="entry name" value="HEMICENTIN-1 ISOFORM X1"/>
    <property type="match status" value="1"/>
</dbReference>
<proteinExistence type="predicted"/>
<dbReference type="SMART" id="SM00409">
    <property type="entry name" value="IG"/>
    <property type="match status" value="2"/>
</dbReference>
<feature type="compositionally biased region" description="Polar residues" evidence="1">
    <location>
        <begin position="238"/>
        <end position="255"/>
    </location>
</feature>
<organism evidence="3 4">
    <name type="scientific">Synaphobranchus kaupii</name>
    <name type="common">Kaup's arrowtooth eel</name>
    <dbReference type="NCBI Taxonomy" id="118154"/>
    <lineage>
        <taxon>Eukaryota</taxon>
        <taxon>Metazoa</taxon>
        <taxon>Chordata</taxon>
        <taxon>Craniata</taxon>
        <taxon>Vertebrata</taxon>
        <taxon>Euteleostomi</taxon>
        <taxon>Actinopterygii</taxon>
        <taxon>Neopterygii</taxon>
        <taxon>Teleostei</taxon>
        <taxon>Anguilliformes</taxon>
        <taxon>Synaphobranchidae</taxon>
        <taxon>Synaphobranchus</taxon>
    </lineage>
</organism>
<dbReference type="PROSITE" id="PS50835">
    <property type="entry name" value="IG_LIKE"/>
    <property type="match status" value="1"/>
</dbReference>
<dbReference type="SMART" id="SM00408">
    <property type="entry name" value="IGc2"/>
    <property type="match status" value="2"/>
</dbReference>
<dbReference type="Gene3D" id="2.60.40.10">
    <property type="entry name" value="Immunoglobulins"/>
    <property type="match status" value="2"/>
</dbReference>
<feature type="compositionally biased region" description="Low complexity" evidence="1">
    <location>
        <begin position="212"/>
        <end position="237"/>
    </location>
</feature>
<comment type="caution">
    <text evidence="3">The sequence shown here is derived from an EMBL/GenBank/DDBJ whole genome shotgun (WGS) entry which is preliminary data.</text>
</comment>
<dbReference type="Proteomes" id="UP001152622">
    <property type="component" value="Chromosome 7"/>
</dbReference>
<evidence type="ECO:0000313" key="4">
    <source>
        <dbReference type="Proteomes" id="UP001152622"/>
    </source>
</evidence>